<accession>A0A3D9XDU1</accession>
<evidence type="ECO:0000313" key="2">
    <source>
        <dbReference type="EMBL" id="REF68544.1"/>
    </source>
</evidence>
<dbReference type="AlphaFoldDB" id="A0A099FCL8"/>
<name>A0A099FCL8_PARVE</name>
<protein>
    <submittedName>
        <fullName evidence="2">Uncharacterized protein DUF2834</fullName>
    </submittedName>
</protein>
<comment type="caution">
    <text evidence="2">The sequence shown here is derived from an EMBL/GenBank/DDBJ whole genome shotgun (WGS) entry which is preliminary data.</text>
</comment>
<dbReference type="eggNOG" id="ENOG5032N93">
    <property type="taxonomic scope" value="Bacteria"/>
</dbReference>
<keyword evidence="1" id="KW-0472">Membrane</keyword>
<keyword evidence="1" id="KW-1133">Transmembrane helix</keyword>
<dbReference type="RefSeq" id="WP_036758391.1">
    <property type="nucleotide sequence ID" value="NZ_CP035284.1"/>
</dbReference>
<organism evidence="2 5">
    <name type="scientific">Paracoccus versutus</name>
    <name type="common">Thiobacillus versutus</name>
    <dbReference type="NCBI Taxonomy" id="34007"/>
    <lineage>
        <taxon>Bacteria</taxon>
        <taxon>Pseudomonadati</taxon>
        <taxon>Pseudomonadota</taxon>
        <taxon>Alphaproteobacteria</taxon>
        <taxon>Rhodobacterales</taxon>
        <taxon>Paracoccaceae</taxon>
        <taxon>Paracoccus</taxon>
    </lineage>
</organism>
<evidence type="ECO:0000256" key="1">
    <source>
        <dbReference type="SAM" id="Phobius"/>
    </source>
</evidence>
<evidence type="ECO:0000313" key="4">
    <source>
        <dbReference type="Proteomes" id="UP000256794"/>
    </source>
</evidence>
<evidence type="ECO:0000313" key="5">
    <source>
        <dbReference type="Proteomes" id="UP000256941"/>
    </source>
</evidence>
<evidence type="ECO:0000313" key="3">
    <source>
        <dbReference type="EMBL" id="REG47691.1"/>
    </source>
</evidence>
<reference evidence="4 5" key="1">
    <citation type="submission" date="2018-08" db="EMBL/GenBank/DDBJ databases">
        <title>Genomic Encyclopedia of Archaeal and Bacterial Type Strains, Phase II (KMG-II): from individual species to whole genera.</title>
        <authorList>
            <person name="Goeker M."/>
        </authorList>
    </citation>
    <scope>NUCLEOTIDE SEQUENCE [LARGE SCALE GENOMIC DNA]</scope>
    <source>
        <strain evidence="2 5">DSM 17099</strain>
        <strain evidence="3 4">DSM 582</strain>
    </source>
</reference>
<keyword evidence="1" id="KW-0812">Transmembrane</keyword>
<dbReference type="EMBL" id="QUMX01000010">
    <property type="protein sequence ID" value="REG47691.1"/>
    <property type="molecule type" value="Genomic_DNA"/>
</dbReference>
<dbReference type="Proteomes" id="UP000256794">
    <property type="component" value="Unassembled WGS sequence"/>
</dbReference>
<accession>A0A099FCL8</accession>
<dbReference type="EMBL" id="QTUJ01000003">
    <property type="protein sequence ID" value="REF68544.1"/>
    <property type="molecule type" value="Genomic_DNA"/>
</dbReference>
<dbReference type="Proteomes" id="UP000256941">
    <property type="component" value="Unassembled WGS sequence"/>
</dbReference>
<sequence length="91" mass="9794">MSSSSSELTPLRLAWAALALAGLAVALWRGEALWQGAGGSELLAQATLALWCLVETMLRRNWAALLTLPALALGIGFALPLYLFIRSRRIT</sequence>
<gene>
    <name evidence="3" type="ORF">ATH84_101041</name>
    <name evidence="2" type="ORF">BDD41_3606</name>
</gene>
<keyword evidence="4" id="KW-1185">Reference proteome</keyword>
<feature type="transmembrane region" description="Helical" evidence="1">
    <location>
        <begin position="62"/>
        <end position="85"/>
    </location>
</feature>
<dbReference type="OrthoDB" id="2619901at2"/>
<proteinExistence type="predicted"/>